<feature type="signal peptide" evidence="1">
    <location>
        <begin position="1"/>
        <end position="30"/>
    </location>
</feature>
<gene>
    <name evidence="2" type="ORF">SAMN05421505_13538</name>
</gene>
<organism evidence="2 3">
    <name type="scientific">Sinosporangium album</name>
    <dbReference type="NCBI Taxonomy" id="504805"/>
    <lineage>
        <taxon>Bacteria</taxon>
        <taxon>Bacillati</taxon>
        <taxon>Actinomycetota</taxon>
        <taxon>Actinomycetes</taxon>
        <taxon>Streptosporangiales</taxon>
        <taxon>Streptosporangiaceae</taxon>
        <taxon>Sinosporangium</taxon>
    </lineage>
</organism>
<feature type="chain" id="PRO_5011580508" evidence="1">
    <location>
        <begin position="31"/>
        <end position="176"/>
    </location>
</feature>
<dbReference type="Proteomes" id="UP000198923">
    <property type="component" value="Unassembled WGS sequence"/>
</dbReference>
<evidence type="ECO:0000256" key="1">
    <source>
        <dbReference type="SAM" id="SignalP"/>
    </source>
</evidence>
<dbReference type="PROSITE" id="PS51318">
    <property type="entry name" value="TAT"/>
    <property type="match status" value="1"/>
</dbReference>
<dbReference type="InterPro" id="IPR006311">
    <property type="entry name" value="TAT_signal"/>
</dbReference>
<evidence type="ECO:0000313" key="2">
    <source>
        <dbReference type="EMBL" id="SDI14138.1"/>
    </source>
</evidence>
<name>A0A1G8I5C5_9ACTN</name>
<dbReference type="EMBL" id="FNCN01000035">
    <property type="protein sequence ID" value="SDI14138.1"/>
    <property type="molecule type" value="Genomic_DNA"/>
</dbReference>
<keyword evidence="1" id="KW-0732">Signal</keyword>
<sequence length="176" mass="18979">MKTSTLTRRAALTAAAAAVSLATVAGLAPAAVATPIPNLPEPAPYGRSFQSDPGHDFTKGIKPRRDSVLRGWFTVYRAGTAEYVPVRYKRGKHVDSFVAPPEGDVTAYAAPIARNVVFLSAYGCDMTKTTMDKRGVGTKRCSRAELLKRIAKGQKQPSLIWTVKGRIVKVAEIFTS</sequence>
<accession>A0A1G8I5C5</accession>
<dbReference type="STRING" id="504805.SAMN05421505_13538"/>
<dbReference type="OrthoDB" id="3544275at2"/>
<evidence type="ECO:0000313" key="3">
    <source>
        <dbReference type="Proteomes" id="UP000198923"/>
    </source>
</evidence>
<dbReference type="AlphaFoldDB" id="A0A1G8I5C5"/>
<proteinExistence type="predicted"/>
<dbReference type="RefSeq" id="WP_093174279.1">
    <property type="nucleotide sequence ID" value="NZ_FNCN01000035.1"/>
</dbReference>
<protein>
    <submittedName>
        <fullName evidence="2">Uncharacterized protein</fullName>
    </submittedName>
</protein>
<reference evidence="2 3" key="1">
    <citation type="submission" date="2016-10" db="EMBL/GenBank/DDBJ databases">
        <authorList>
            <person name="de Groot N.N."/>
        </authorList>
    </citation>
    <scope>NUCLEOTIDE SEQUENCE [LARGE SCALE GENOMIC DNA]</scope>
    <source>
        <strain evidence="2 3">CPCC 201354</strain>
    </source>
</reference>
<keyword evidence="3" id="KW-1185">Reference proteome</keyword>